<dbReference type="Pfam" id="PF16916">
    <property type="entry name" value="ZT_dimer"/>
    <property type="match status" value="1"/>
</dbReference>
<keyword evidence="7" id="KW-0406">Ion transport</keyword>
<dbReference type="SUPFAM" id="SSF160240">
    <property type="entry name" value="Cation efflux protein cytoplasmic domain-like"/>
    <property type="match status" value="1"/>
</dbReference>
<protein>
    <submittedName>
        <fullName evidence="13">Cation diffusion facilitator family transporter</fullName>
    </submittedName>
</protein>
<feature type="transmembrane region" description="Helical" evidence="10">
    <location>
        <begin position="203"/>
        <end position="226"/>
    </location>
</feature>
<dbReference type="Gene3D" id="3.30.70.1350">
    <property type="entry name" value="Cation efflux protein, cytoplasmic domain"/>
    <property type="match status" value="1"/>
</dbReference>
<keyword evidence="6 10" id="KW-1133">Transmembrane helix</keyword>
<dbReference type="InterPro" id="IPR027469">
    <property type="entry name" value="Cation_efflux_TMD_sf"/>
</dbReference>
<feature type="transmembrane region" description="Helical" evidence="10">
    <location>
        <begin position="133"/>
        <end position="150"/>
    </location>
</feature>
<dbReference type="FunFam" id="1.20.1510.10:FF:000006">
    <property type="entry name" value="Divalent cation efflux transporter"/>
    <property type="match status" value="1"/>
</dbReference>
<accession>A0AAU2GWC6</accession>
<keyword evidence="5 10" id="KW-0812">Transmembrane</keyword>
<feature type="transmembrane region" description="Helical" evidence="10">
    <location>
        <begin position="162"/>
        <end position="182"/>
    </location>
</feature>
<keyword evidence="4" id="KW-1003">Cell membrane</keyword>
<evidence type="ECO:0000256" key="4">
    <source>
        <dbReference type="ARBA" id="ARBA00022475"/>
    </source>
</evidence>
<dbReference type="GO" id="GO:0015086">
    <property type="term" value="F:cadmium ion transmembrane transporter activity"/>
    <property type="evidence" value="ECO:0007669"/>
    <property type="project" value="TreeGrafter"/>
</dbReference>
<dbReference type="SUPFAM" id="SSF161111">
    <property type="entry name" value="Cation efflux protein transmembrane domain-like"/>
    <property type="match status" value="1"/>
</dbReference>
<feature type="transmembrane region" description="Helical" evidence="10">
    <location>
        <begin position="232"/>
        <end position="249"/>
    </location>
</feature>
<evidence type="ECO:0000256" key="9">
    <source>
        <dbReference type="SAM" id="MobiDB-lite"/>
    </source>
</evidence>
<feature type="region of interest" description="Disordered" evidence="9">
    <location>
        <begin position="1"/>
        <end position="26"/>
    </location>
</feature>
<evidence type="ECO:0000256" key="10">
    <source>
        <dbReference type="SAM" id="Phobius"/>
    </source>
</evidence>
<dbReference type="Pfam" id="PF01545">
    <property type="entry name" value="Cation_efflux"/>
    <property type="match status" value="1"/>
</dbReference>
<evidence type="ECO:0000256" key="3">
    <source>
        <dbReference type="ARBA" id="ARBA00022448"/>
    </source>
</evidence>
<dbReference type="PANTHER" id="PTHR43840">
    <property type="entry name" value="MITOCHONDRIAL METAL TRANSPORTER 1-RELATED"/>
    <property type="match status" value="1"/>
</dbReference>
<dbReference type="NCBIfam" id="TIGR01297">
    <property type="entry name" value="CDF"/>
    <property type="match status" value="1"/>
</dbReference>
<evidence type="ECO:0000256" key="2">
    <source>
        <dbReference type="ARBA" id="ARBA00008114"/>
    </source>
</evidence>
<dbReference type="InterPro" id="IPR036837">
    <property type="entry name" value="Cation_efflux_CTD_sf"/>
</dbReference>
<comment type="similarity">
    <text evidence="2">Belongs to the cation diffusion facilitator (CDF) transporter (TC 2.A.4) family.</text>
</comment>
<keyword evidence="3" id="KW-0813">Transport</keyword>
<dbReference type="InterPro" id="IPR050291">
    <property type="entry name" value="CDF_Transporter"/>
</dbReference>
<dbReference type="AlphaFoldDB" id="A0AAU2GWC6"/>
<dbReference type="EMBL" id="CP108253">
    <property type="protein sequence ID" value="WTU39040.1"/>
    <property type="molecule type" value="Genomic_DNA"/>
</dbReference>
<dbReference type="FunFam" id="3.30.70.1350:FF:000014">
    <property type="entry name" value="Cation efflux system protein"/>
    <property type="match status" value="1"/>
</dbReference>
<evidence type="ECO:0000256" key="7">
    <source>
        <dbReference type="ARBA" id="ARBA00023065"/>
    </source>
</evidence>
<feature type="domain" description="Cation efflux protein cytoplasmic" evidence="12">
    <location>
        <begin position="262"/>
        <end position="337"/>
    </location>
</feature>
<feature type="transmembrane region" description="Helical" evidence="10">
    <location>
        <begin position="95"/>
        <end position="113"/>
    </location>
</feature>
<gene>
    <name evidence="13" type="ORF">OHV25_05330</name>
</gene>
<evidence type="ECO:0000256" key="6">
    <source>
        <dbReference type="ARBA" id="ARBA00022989"/>
    </source>
</evidence>
<dbReference type="InterPro" id="IPR027470">
    <property type="entry name" value="Cation_efflux_CTD"/>
</dbReference>
<feature type="compositionally biased region" description="Basic and acidic residues" evidence="9">
    <location>
        <begin position="1"/>
        <end position="11"/>
    </location>
</feature>
<evidence type="ECO:0000256" key="5">
    <source>
        <dbReference type="ARBA" id="ARBA00022692"/>
    </source>
</evidence>
<evidence type="ECO:0000259" key="11">
    <source>
        <dbReference type="Pfam" id="PF01545"/>
    </source>
</evidence>
<feature type="transmembrane region" description="Helical" evidence="10">
    <location>
        <begin position="68"/>
        <end position="89"/>
    </location>
</feature>
<reference evidence="13" key="1">
    <citation type="submission" date="2022-10" db="EMBL/GenBank/DDBJ databases">
        <title>The complete genomes of actinobacterial strains from the NBC collection.</title>
        <authorList>
            <person name="Joergensen T.S."/>
            <person name="Alvarez Arevalo M."/>
            <person name="Sterndorff E.B."/>
            <person name="Faurdal D."/>
            <person name="Vuksanovic O."/>
            <person name="Mourched A.-S."/>
            <person name="Charusanti P."/>
            <person name="Shaw S."/>
            <person name="Blin K."/>
            <person name="Weber T."/>
        </authorList>
    </citation>
    <scope>NUCLEOTIDE SEQUENCE</scope>
    <source>
        <strain evidence="13">NBC_00060</strain>
    </source>
</reference>
<keyword evidence="8 10" id="KW-0472">Membrane</keyword>
<proteinExistence type="inferred from homology"/>
<comment type="subcellular location">
    <subcellularLocation>
        <location evidence="1">Cell membrane</location>
        <topology evidence="1">Multi-pass membrane protein</topology>
    </subcellularLocation>
</comment>
<feature type="region of interest" description="Disordered" evidence="9">
    <location>
        <begin position="334"/>
        <end position="361"/>
    </location>
</feature>
<feature type="domain" description="Cation efflux protein transmembrane" evidence="11">
    <location>
        <begin position="64"/>
        <end position="257"/>
    </location>
</feature>
<dbReference type="GO" id="GO:0015341">
    <property type="term" value="F:zinc efflux antiporter activity"/>
    <property type="evidence" value="ECO:0007669"/>
    <property type="project" value="TreeGrafter"/>
</dbReference>
<evidence type="ECO:0000259" key="12">
    <source>
        <dbReference type="Pfam" id="PF16916"/>
    </source>
</evidence>
<dbReference type="Gene3D" id="1.20.1510.10">
    <property type="entry name" value="Cation efflux protein transmembrane domain"/>
    <property type="match status" value="1"/>
</dbReference>
<dbReference type="GO" id="GO:0015093">
    <property type="term" value="F:ferrous iron transmembrane transporter activity"/>
    <property type="evidence" value="ECO:0007669"/>
    <property type="project" value="TreeGrafter"/>
</dbReference>
<evidence type="ECO:0000313" key="13">
    <source>
        <dbReference type="EMBL" id="WTU39040.1"/>
    </source>
</evidence>
<dbReference type="GO" id="GO:0006882">
    <property type="term" value="P:intracellular zinc ion homeostasis"/>
    <property type="evidence" value="ECO:0007669"/>
    <property type="project" value="TreeGrafter"/>
</dbReference>
<dbReference type="PANTHER" id="PTHR43840:SF15">
    <property type="entry name" value="MITOCHONDRIAL METAL TRANSPORTER 1-RELATED"/>
    <property type="match status" value="1"/>
</dbReference>
<sequence>MDHHTHTDRTHSHARASGHGHGPTVGRWARLHHRAAHLVTPHSHEAMDKVDSAMEASAEGMRTLWRSLAILGVTTVIQAAVVALSGSVALLGDTIHNAADALTAIPLGIAFVLGRRAATRRYTYGYGRAEDLAGIAIVLTIAASSALAAYEAVARLLNPRDITHLWAVAVAAVVGFLGNEWVARYRIGTGRRIGSAALVADGLHARTDGFTSLAVLLGAGGAAIGWRAADPIVGLLITVAILLVLKDAAREVYRRLMDCVDPALVDAAERCLAEVEGVRGTGRVRMRWIGHTLHAEADIVVDPSLTVVQAHRLAVASEHALIHAVPRLATATVHVDHPPVDGGPDPHAALAHHHSGPGPAV</sequence>
<evidence type="ECO:0000256" key="1">
    <source>
        <dbReference type="ARBA" id="ARBA00004651"/>
    </source>
</evidence>
<dbReference type="InterPro" id="IPR002524">
    <property type="entry name" value="Cation_efflux"/>
</dbReference>
<evidence type="ECO:0000256" key="8">
    <source>
        <dbReference type="ARBA" id="ARBA00023136"/>
    </source>
</evidence>
<organism evidence="13">
    <name type="scientific">Streptomyces sp. NBC_00060</name>
    <dbReference type="NCBI Taxonomy" id="2975636"/>
    <lineage>
        <taxon>Bacteria</taxon>
        <taxon>Bacillati</taxon>
        <taxon>Actinomycetota</taxon>
        <taxon>Actinomycetes</taxon>
        <taxon>Kitasatosporales</taxon>
        <taxon>Streptomycetaceae</taxon>
        <taxon>Streptomyces</taxon>
    </lineage>
</organism>
<name>A0AAU2GWC6_9ACTN</name>
<dbReference type="InterPro" id="IPR058533">
    <property type="entry name" value="Cation_efflux_TM"/>
</dbReference>
<dbReference type="GO" id="GO:0005886">
    <property type="term" value="C:plasma membrane"/>
    <property type="evidence" value="ECO:0007669"/>
    <property type="project" value="UniProtKB-SubCell"/>
</dbReference>